<dbReference type="Pfam" id="PF19174">
    <property type="entry name" value="DUF5856"/>
    <property type="match status" value="1"/>
</dbReference>
<evidence type="ECO:0000313" key="1">
    <source>
        <dbReference type="EMBL" id="CAB4171771.1"/>
    </source>
</evidence>
<organism evidence="1">
    <name type="scientific">uncultured Caudovirales phage</name>
    <dbReference type="NCBI Taxonomy" id="2100421"/>
    <lineage>
        <taxon>Viruses</taxon>
        <taxon>Duplodnaviria</taxon>
        <taxon>Heunggongvirae</taxon>
        <taxon>Uroviricota</taxon>
        <taxon>Caudoviricetes</taxon>
        <taxon>Peduoviridae</taxon>
        <taxon>Maltschvirus</taxon>
        <taxon>Maltschvirus maltsch</taxon>
    </lineage>
</organism>
<reference evidence="1" key="1">
    <citation type="submission" date="2020-05" db="EMBL/GenBank/DDBJ databases">
        <authorList>
            <person name="Chiriac C."/>
            <person name="Salcher M."/>
            <person name="Ghai R."/>
            <person name="Kavagutti S V."/>
        </authorList>
    </citation>
    <scope>NUCLEOTIDE SEQUENCE</scope>
</reference>
<evidence type="ECO:0000313" key="2">
    <source>
        <dbReference type="EMBL" id="CAB4200553.1"/>
    </source>
</evidence>
<dbReference type="EMBL" id="LR797303">
    <property type="protein sequence ID" value="CAB4200553.1"/>
    <property type="molecule type" value="Genomic_DNA"/>
</dbReference>
<dbReference type="InterPro" id="IPR043876">
    <property type="entry name" value="DUF5856"/>
</dbReference>
<sequence>MAAQDKDVADFISTLLHSGTVTHFMHLSTDSFAVHMALGGYYTEIIELVDNFAEAYSGAYQKIKTFPENFHNAKDPVRYLDSICDYVEKNRKAMPDDSQLQNIIDEIVAQIDTTLYKLTRLK</sequence>
<dbReference type="EMBL" id="LR796874">
    <property type="protein sequence ID" value="CAB4171771.1"/>
    <property type="molecule type" value="Genomic_DNA"/>
</dbReference>
<proteinExistence type="predicted"/>
<name>A0A6J5PR47_9CAUD</name>
<gene>
    <name evidence="2" type="ORF">UFOVP1348_50</name>
    <name evidence="1" type="ORF">UFOVP924_19</name>
</gene>
<accession>A0A6J5PR47</accession>
<protein>
    <submittedName>
        <fullName evidence="1">Uncharacterized protein</fullName>
    </submittedName>
</protein>